<reference evidence="4" key="1">
    <citation type="journal article" date="2019" name="Int. J. Syst. Evol. Microbiol.">
        <title>The Global Catalogue of Microorganisms (GCM) 10K type strain sequencing project: providing services to taxonomists for standard genome sequencing and annotation.</title>
        <authorList>
            <consortium name="The Broad Institute Genomics Platform"/>
            <consortium name="The Broad Institute Genome Sequencing Center for Infectious Disease"/>
            <person name="Wu L."/>
            <person name="Ma J."/>
        </authorList>
    </citation>
    <scope>NUCLEOTIDE SEQUENCE [LARGE SCALE GENOMIC DNA]</scope>
    <source>
        <strain evidence="4">JCM 31486</strain>
    </source>
</reference>
<protein>
    <submittedName>
        <fullName evidence="3">SRPBCC domain-containing protein</fullName>
    </submittedName>
</protein>
<evidence type="ECO:0000259" key="2">
    <source>
        <dbReference type="Pfam" id="PF08327"/>
    </source>
</evidence>
<evidence type="ECO:0000313" key="4">
    <source>
        <dbReference type="Proteomes" id="UP001597045"/>
    </source>
</evidence>
<dbReference type="EMBL" id="JBHTIS010001485">
    <property type="protein sequence ID" value="MFD1048255.1"/>
    <property type="molecule type" value="Genomic_DNA"/>
</dbReference>
<organism evidence="3 4">
    <name type="scientific">Kibdelosporangium lantanae</name>
    <dbReference type="NCBI Taxonomy" id="1497396"/>
    <lineage>
        <taxon>Bacteria</taxon>
        <taxon>Bacillati</taxon>
        <taxon>Actinomycetota</taxon>
        <taxon>Actinomycetes</taxon>
        <taxon>Pseudonocardiales</taxon>
        <taxon>Pseudonocardiaceae</taxon>
        <taxon>Kibdelosporangium</taxon>
    </lineage>
</organism>
<feature type="domain" description="Activator of Hsp90 ATPase homologue 1/2-like C-terminal" evidence="2">
    <location>
        <begin position="71"/>
        <end position="172"/>
    </location>
</feature>
<dbReference type="SUPFAM" id="SSF55961">
    <property type="entry name" value="Bet v1-like"/>
    <property type="match status" value="1"/>
</dbReference>
<name>A0ABW3MBV3_9PSEU</name>
<dbReference type="CDD" id="cd07814">
    <property type="entry name" value="SRPBCC_CalC_Aha1-like"/>
    <property type="match status" value="1"/>
</dbReference>
<evidence type="ECO:0000313" key="3">
    <source>
        <dbReference type="EMBL" id="MFD1048255.1"/>
    </source>
</evidence>
<sequence length="216" mass="24391">MFEEHPRGGVGQLLAHRALLALTETVSLRRWHGTRLLQPLEKFCYSNFTATEVDLEEAVVTEINIVRDYQHPPLKVWRAVTDPDLIPYWTSTGKGARAVGFEPVVGNRFQFVAKPMPGWRGIVDCEVLEVREQELLRYTWVGAEGEQASYVRYQLEPTPEGTRFTYHHTGFTGVGGFMMAKVLGSVRRRMLTVGMPRLLAEMDETGALRTTTTPPA</sequence>
<dbReference type="InterPro" id="IPR013538">
    <property type="entry name" value="ASHA1/2-like_C"/>
</dbReference>
<dbReference type="InterPro" id="IPR023393">
    <property type="entry name" value="START-like_dom_sf"/>
</dbReference>
<comment type="caution">
    <text evidence="3">The sequence shown here is derived from an EMBL/GenBank/DDBJ whole genome shotgun (WGS) entry which is preliminary data.</text>
</comment>
<dbReference type="Proteomes" id="UP001597045">
    <property type="component" value="Unassembled WGS sequence"/>
</dbReference>
<keyword evidence="4" id="KW-1185">Reference proteome</keyword>
<accession>A0ABW3MBV3</accession>
<evidence type="ECO:0000256" key="1">
    <source>
        <dbReference type="ARBA" id="ARBA00006817"/>
    </source>
</evidence>
<gene>
    <name evidence="3" type="ORF">ACFQ1S_23310</name>
</gene>
<dbReference type="Gene3D" id="3.30.530.20">
    <property type="match status" value="1"/>
</dbReference>
<dbReference type="Pfam" id="PF08327">
    <property type="entry name" value="AHSA1"/>
    <property type="match status" value="1"/>
</dbReference>
<proteinExistence type="inferred from homology"/>
<comment type="similarity">
    <text evidence="1">Belongs to the AHA1 family.</text>
</comment>